<keyword evidence="2" id="KW-1185">Reference proteome</keyword>
<name>A0A4Q1K966_9FLAO</name>
<keyword evidence="1" id="KW-0378">Hydrolase</keyword>
<proteinExistence type="predicted"/>
<gene>
    <name evidence="1" type="ORF">EQG61_07935</name>
</gene>
<accession>A0A4Q1K966</accession>
<dbReference type="Gene3D" id="3.40.50.1820">
    <property type="entry name" value="alpha/beta hydrolase"/>
    <property type="match status" value="1"/>
</dbReference>
<evidence type="ECO:0000313" key="1">
    <source>
        <dbReference type="EMBL" id="RXR22505.1"/>
    </source>
</evidence>
<dbReference type="SUPFAM" id="SSF53474">
    <property type="entry name" value="alpha/beta-Hydrolases"/>
    <property type="match status" value="1"/>
</dbReference>
<sequence length="219" mass="25369">MTRIPVYFMPGLAASSSIFERIQLPEDQFEVHLLEWFLPEPNESLAAYAQRMAAQVTDPTALLVGVSFGGILVQEMKAFLQPRKVVIISSVKSNREFPRKFKVARTTKAYKLIPTGLLQDVELLVKFAFGETLKRKLHLYEQFLHMRDKRYLDWAIEQVMCWERTEVDPAVIHIHGTQDEVFPPKYLKNYVPVKDGTHAMILSKYRWLNAHLPAILLQE</sequence>
<reference evidence="2" key="1">
    <citation type="submission" date="2019-01" db="EMBL/GenBank/DDBJ databases">
        <title>Cytophagaceae bacterium strain CAR-16.</title>
        <authorList>
            <person name="Chen W.-M."/>
        </authorList>
    </citation>
    <scope>NUCLEOTIDE SEQUENCE [LARGE SCALE GENOMIC DNA]</scope>
    <source>
        <strain evidence="2">WWJ-16</strain>
    </source>
</reference>
<dbReference type="RefSeq" id="WP_129461391.1">
    <property type="nucleotide sequence ID" value="NZ_SBKN01000004.1"/>
</dbReference>
<dbReference type="OrthoDB" id="659408at2"/>
<organism evidence="1 2">
    <name type="scientific">Flavobacterium stagni</name>
    <dbReference type="NCBI Taxonomy" id="2506421"/>
    <lineage>
        <taxon>Bacteria</taxon>
        <taxon>Pseudomonadati</taxon>
        <taxon>Bacteroidota</taxon>
        <taxon>Flavobacteriia</taxon>
        <taxon>Flavobacteriales</taxon>
        <taxon>Flavobacteriaceae</taxon>
        <taxon>Flavobacterium</taxon>
    </lineage>
</organism>
<dbReference type="Proteomes" id="UP000289857">
    <property type="component" value="Unassembled WGS sequence"/>
</dbReference>
<protein>
    <submittedName>
        <fullName evidence="1">Alpha/beta hydrolase</fullName>
    </submittedName>
</protein>
<comment type="caution">
    <text evidence="1">The sequence shown here is derived from an EMBL/GenBank/DDBJ whole genome shotgun (WGS) entry which is preliminary data.</text>
</comment>
<dbReference type="GO" id="GO:0016787">
    <property type="term" value="F:hydrolase activity"/>
    <property type="evidence" value="ECO:0007669"/>
    <property type="project" value="UniProtKB-KW"/>
</dbReference>
<dbReference type="InterPro" id="IPR029058">
    <property type="entry name" value="AB_hydrolase_fold"/>
</dbReference>
<dbReference type="EMBL" id="SBKN01000004">
    <property type="protein sequence ID" value="RXR22505.1"/>
    <property type="molecule type" value="Genomic_DNA"/>
</dbReference>
<evidence type="ECO:0000313" key="2">
    <source>
        <dbReference type="Proteomes" id="UP000289857"/>
    </source>
</evidence>
<dbReference type="AlphaFoldDB" id="A0A4Q1K966"/>